<feature type="compositionally biased region" description="Low complexity" evidence="14">
    <location>
        <begin position="532"/>
        <end position="556"/>
    </location>
</feature>
<dbReference type="Gene3D" id="3.40.1110.10">
    <property type="entry name" value="Calcium-transporting ATPase, cytoplasmic domain N"/>
    <property type="match status" value="1"/>
</dbReference>
<dbReference type="SFLD" id="SFLDS00003">
    <property type="entry name" value="Haloacid_Dehalogenase"/>
    <property type="match status" value="1"/>
</dbReference>
<dbReference type="PANTHER" id="PTHR42861">
    <property type="entry name" value="CALCIUM-TRANSPORTING ATPASE"/>
    <property type="match status" value="1"/>
</dbReference>
<keyword evidence="3" id="KW-0813">Transport</keyword>
<evidence type="ECO:0000256" key="1">
    <source>
        <dbReference type="ARBA" id="ARBA00004141"/>
    </source>
</evidence>
<dbReference type="Pfam" id="PF13246">
    <property type="entry name" value="Cation_ATPase"/>
    <property type="match status" value="2"/>
</dbReference>
<keyword evidence="6" id="KW-0547">Nucleotide-binding</keyword>
<dbReference type="GO" id="GO:0016887">
    <property type="term" value="F:ATP hydrolysis activity"/>
    <property type="evidence" value="ECO:0007669"/>
    <property type="project" value="InterPro"/>
</dbReference>
<dbReference type="Pfam" id="PF00122">
    <property type="entry name" value="E1-E2_ATPase"/>
    <property type="match status" value="1"/>
</dbReference>
<reference evidence="17" key="1">
    <citation type="journal article" date="2023" name="PhytoFront">
        <title>Draft Genome Resources of Seven Strains of Tilletia horrida, Causal Agent of Kernel Smut of Rice.</title>
        <authorList>
            <person name="Khanal S."/>
            <person name="Antony Babu S."/>
            <person name="Zhou X.G."/>
        </authorList>
    </citation>
    <scope>NUCLEOTIDE SEQUENCE</scope>
    <source>
        <strain evidence="17">TX3</strain>
    </source>
</reference>
<dbReference type="SFLD" id="SFLDF00027">
    <property type="entry name" value="p-type_atpase"/>
    <property type="match status" value="1"/>
</dbReference>
<sequence length="1271" mass="132855">MESAWTFPVESVLAHLGVDPARGLDHLQVDERYARHGPNALPDEPPTPLWKRILAQFEDTLVLILLGSAVISFLLALVDRDPATTSLGTALIEPAVIFLILIANATVGVVQESHADQAIDALRQYTPEQATVLRNGGQAVRVPASMLVPGDILQLSVGDKIPADARLVALASSSLRVDQAILTGESESVLKMPAVVQDPRAVKQDMTNILFSGTTITNGACTAVVVLTGVHTAIGNIHSEISGKNKADGGKEEQEAKTPLKQKLDDFGDMLAKVISVICILVWLINFRHFSDGTHGGWLQGAIYYFKIAVALAVAAIPEGLAAVITACLALGTQKMAKKNAIVRHLPSVETLGSTNVICSDKTGTLTTNQMSVTRFATFSGGPGADELEEHYVEGSGFAPDGQISSVSEHSSHANSPGLGYAPFPHSPARPHAGLHPLDAALGNGSYEKAGAGGRYRDDAPSGSGSGGRNVRGGGAGAGDRASGHRTHDSLAMMTISVGRPATKLNNVGSPVHALAQVCSLCNDASIAYNPSSSSSSSSSSSAGSRSTTLSYPPTASSTAAYSAVGQPTEAALKVLVEKLQHHDEGVNARLHRLGAQQRCNAVNEAYAHTWRRVLTLEFTRERKSMGVLVVPSAAGLQQDGSDKGTGTGTLLVKGAPDSVLPRCTRLHTAAGVSASSSSSRSPRSSPVIASPSSSWLNGAASAPSASTGTAAKGANGGRIAMTEHMRASILAKAREWGGMGLRVLACAVREDVPADPREFVASSHPSRKKPGSEASAELLDMNRDALDFAALEQELTFVGLVGMLDPPRPEVAGAIARCRQAGIRVVVITGDDKATAESICRSIGVFPPTLASLEGRSYTGREFDELGMAPVNSAGLAGAGGSVGGVAAQKAAVLRASLFSRVEPSHKSLLVDLLQSHGLVVAMTGDGVNDAPALKKSDIGIAMGSGTDVAVLASDMVLADDNFATIASAVEEGRAIYNNTQSFIRYLISSNIGEVVSIFLTMLLGMPEALLPIQLLWVNLVTDGLPATALGLNPPDAEIMSRPPRRRDDPLVNGWLLARFCIVGAYVGIATVAGYAWWFTSYEAGPQITFWQLVNFRSCARDFPDVGTHAAAAAAALGAAAAVAAGGDVNAAITQTQATAAAHTAFGCDMFTTKHFAGKSATTMSLSILVVVEMANAISSIATNDSLLTTPPTRNWWLIGAVVLSMLLHFMILYTPFLQEIFVVTPLGSAEWKAVLWLSLPVILVDEACKWVSRNIVDSGEDADSKLKLD</sequence>
<dbReference type="GO" id="GO:0005524">
    <property type="term" value="F:ATP binding"/>
    <property type="evidence" value="ECO:0007669"/>
    <property type="project" value="UniProtKB-KW"/>
</dbReference>
<keyword evidence="8" id="KW-0067">ATP-binding</keyword>
<keyword evidence="12" id="KW-0406">Ion transport</keyword>
<dbReference type="AlphaFoldDB" id="A0AAN6G896"/>
<dbReference type="SUPFAM" id="SSF81665">
    <property type="entry name" value="Calcium ATPase, transmembrane domain M"/>
    <property type="match status" value="1"/>
</dbReference>
<feature type="transmembrane region" description="Helical" evidence="15">
    <location>
        <begin position="302"/>
        <end position="331"/>
    </location>
</feature>
<dbReference type="FunFam" id="2.70.150.10:FF:000014">
    <property type="entry name" value="Calcium-transporting ATPase, putative"/>
    <property type="match status" value="1"/>
</dbReference>
<dbReference type="Gene3D" id="1.20.1110.10">
    <property type="entry name" value="Calcium-transporting ATPase, transmembrane domain"/>
    <property type="match status" value="2"/>
</dbReference>
<dbReference type="FunFam" id="3.40.50.1000:FF:000001">
    <property type="entry name" value="Phospholipid-transporting ATPase IC"/>
    <property type="match status" value="1"/>
</dbReference>
<name>A0AAN6G896_9BASI</name>
<evidence type="ECO:0000256" key="5">
    <source>
        <dbReference type="ARBA" id="ARBA00022692"/>
    </source>
</evidence>
<keyword evidence="4" id="KW-0109">Calcium transport</keyword>
<dbReference type="SUPFAM" id="SSF81660">
    <property type="entry name" value="Metal cation-transporting ATPase, ATP-binding domain N"/>
    <property type="match status" value="1"/>
</dbReference>
<keyword evidence="7" id="KW-0106">Calcium</keyword>
<evidence type="ECO:0000256" key="4">
    <source>
        <dbReference type="ARBA" id="ARBA00022568"/>
    </source>
</evidence>
<dbReference type="GO" id="GO:0005388">
    <property type="term" value="F:P-type calcium transporter activity"/>
    <property type="evidence" value="ECO:0007669"/>
    <property type="project" value="UniProtKB-EC"/>
</dbReference>
<accession>A0AAN6G896</accession>
<dbReference type="Gene3D" id="3.40.50.1000">
    <property type="entry name" value="HAD superfamily/HAD-like"/>
    <property type="match status" value="1"/>
</dbReference>
<dbReference type="SFLD" id="SFLDG00002">
    <property type="entry name" value="C1.7:_P-type_atpase_like"/>
    <property type="match status" value="1"/>
</dbReference>
<gene>
    <name evidence="17" type="ORF">OC842_006228</name>
</gene>
<feature type="region of interest" description="Disordered" evidence="14">
    <location>
        <begin position="671"/>
        <end position="715"/>
    </location>
</feature>
<dbReference type="Pfam" id="PF00689">
    <property type="entry name" value="Cation_ATPase_C"/>
    <property type="match status" value="1"/>
</dbReference>
<comment type="caution">
    <text evidence="17">The sequence shown here is derived from an EMBL/GenBank/DDBJ whole genome shotgun (WGS) entry which is preliminary data.</text>
</comment>
<evidence type="ECO:0000256" key="10">
    <source>
        <dbReference type="ARBA" id="ARBA00022967"/>
    </source>
</evidence>
<dbReference type="EC" id="7.2.2.10" evidence="2"/>
<feature type="transmembrane region" description="Helical" evidence="15">
    <location>
        <begin position="1057"/>
        <end position="1079"/>
    </location>
</feature>
<dbReference type="Pfam" id="PF00690">
    <property type="entry name" value="Cation_ATPase_N"/>
    <property type="match status" value="1"/>
</dbReference>
<keyword evidence="5 15" id="KW-0812">Transmembrane</keyword>
<feature type="region of interest" description="Disordered" evidence="14">
    <location>
        <begin position="530"/>
        <end position="556"/>
    </location>
</feature>
<dbReference type="InterPro" id="IPR059000">
    <property type="entry name" value="ATPase_P-type_domA"/>
</dbReference>
<dbReference type="SUPFAM" id="SSF81653">
    <property type="entry name" value="Calcium ATPase, transduction domain A"/>
    <property type="match status" value="1"/>
</dbReference>
<dbReference type="InterPro" id="IPR001757">
    <property type="entry name" value="P_typ_ATPase"/>
</dbReference>
<protein>
    <recommendedName>
        <fullName evidence="2">P-type Ca(2+) transporter</fullName>
        <ecNumber evidence="2">7.2.2.10</ecNumber>
    </recommendedName>
</protein>
<dbReference type="GO" id="GO:0016020">
    <property type="term" value="C:membrane"/>
    <property type="evidence" value="ECO:0007669"/>
    <property type="project" value="UniProtKB-SubCell"/>
</dbReference>
<keyword evidence="9" id="KW-0460">Magnesium</keyword>
<feature type="transmembrane region" description="Helical" evidence="15">
    <location>
        <begin position="90"/>
        <end position="110"/>
    </location>
</feature>
<evidence type="ECO:0000256" key="15">
    <source>
        <dbReference type="SAM" id="Phobius"/>
    </source>
</evidence>
<dbReference type="SUPFAM" id="SSF56784">
    <property type="entry name" value="HAD-like"/>
    <property type="match status" value="1"/>
</dbReference>
<evidence type="ECO:0000256" key="14">
    <source>
        <dbReference type="SAM" id="MobiDB-lite"/>
    </source>
</evidence>
<evidence type="ECO:0000256" key="13">
    <source>
        <dbReference type="ARBA" id="ARBA00023136"/>
    </source>
</evidence>
<evidence type="ECO:0000256" key="9">
    <source>
        <dbReference type="ARBA" id="ARBA00022842"/>
    </source>
</evidence>
<feature type="transmembrane region" description="Helical" evidence="15">
    <location>
        <begin position="60"/>
        <end position="78"/>
    </location>
</feature>
<feature type="domain" description="Cation-transporting P-type ATPase N-terminal" evidence="16">
    <location>
        <begin position="3"/>
        <end position="77"/>
    </location>
</feature>
<evidence type="ECO:0000256" key="2">
    <source>
        <dbReference type="ARBA" id="ARBA00012790"/>
    </source>
</evidence>
<dbReference type="InterPro" id="IPR023298">
    <property type="entry name" value="ATPase_P-typ_TM_dom_sf"/>
</dbReference>
<evidence type="ECO:0000259" key="16">
    <source>
        <dbReference type="SMART" id="SM00831"/>
    </source>
</evidence>
<evidence type="ECO:0000313" key="17">
    <source>
        <dbReference type="EMBL" id="KAK0523195.1"/>
    </source>
</evidence>
<dbReference type="PROSITE" id="PS00154">
    <property type="entry name" value="ATPASE_E1_E2"/>
    <property type="match status" value="1"/>
</dbReference>
<feature type="compositionally biased region" description="Low complexity" evidence="14">
    <location>
        <begin position="405"/>
        <end position="416"/>
    </location>
</feature>
<keyword evidence="11 15" id="KW-1133">Transmembrane helix</keyword>
<feature type="region of interest" description="Disordered" evidence="14">
    <location>
        <begin position="395"/>
        <end position="486"/>
    </location>
</feature>
<dbReference type="InterPro" id="IPR018303">
    <property type="entry name" value="ATPase_P-typ_P_site"/>
</dbReference>
<comment type="subcellular location">
    <subcellularLocation>
        <location evidence="1">Membrane</location>
        <topology evidence="1">Multi-pass membrane protein</topology>
    </subcellularLocation>
</comment>
<dbReference type="InterPro" id="IPR023299">
    <property type="entry name" value="ATPase_P-typ_cyto_dom_N"/>
</dbReference>
<dbReference type="InterPro" id="IPR036412">
    <property type="entry name" value="HAD-like_sf"/>
</dbReference>
<evidence type="ECO:0000256" key="6">
    <source>
        <dbReference type="ARBA" id="ARBA00022741"/>
    </source>
</evidence>
<feature type="compositionally biased region" description="Low complexity" evidence="14">
    <location>
        <begin position="673"/>
        <end position="714"/>
    </location>
</feature>
<evidence type="ECO:0000256" key="12">
    <source>
        <dbReference type="ARBA" id="ARBA00023065"/>
    </source>
</evidence>
<evidence type="ECO:0000256" key="8">
    <source>
        <dbReference type="ARBA" id="ARBA00022840"/>
    </source>
</evidence>
<dbReference type="NCBIfam" id="TIGR01494">
    <property type="entry name" value="ATPase_P-type"/>
    <property type="match status" value="2"/>
</dbReference>
<proteinExistence type="predicted"/>
<evidence type="ECO:0000256" key="11">
    <source>
        <dbReference type="ARBA" id="ARBA00022989"/>
    </source>
</evidence>
<dbReference type="SMART" id="SM00831">
    <property type="entry name" value="Cation_ATPase_N"/>
    <property type="match status" value="1"/>
</dbReference>
<organism evidence="17 18">
    <name type="scientific">Tilletia horrida</name>
    <dbReference type="NCBI Taxonomy" id="155126"/>
    <lineage>
        <taxon>Eukaryota</taxon>
        <taxon>Fungi</taxon>
        <taxon>Dikarya</taxon>
        <taxon>Basidiomycota</taxon>
        <taxon>Ustilaginomycotina</taxon>
        <taxon>Exobasidiomycetes</taxon>
        <taxon>Tilletiales</taxon>
        <taxon>Tilletiaceae</taxon>
        <taxon>Tilletia</taxon>
    </lineage>
</organism>
<dbReference type="FunFam" id="1.20.1110.10:FF:000065">
    <property type="entry name" value="Sarcoplasmic/endoplasmic reticulum calcium ATPase 1"/>
    <property type="match status" value="2"/>
</dbReference>
<keyword evidence="13 15" id="KW-0472">Membrane</keyword>
<dbReference type="InterPro" id="IPR006068">
    <property type="entry name" value="ATPase_P-typ_cation-transptr_C"/>
</dbReference>
<dbReference type="InterPro" id="IPR008250">
    <property type="entry name" value="ATPase_P-typ_transduc_dom_A_sf"/>
</dbReference>
<dbReference type="InterPro" id="IPR044492">
    <property type="entry name" value="P_typ_ATPase_HD_dom"/>
</dbReference>
<dbReference type="PRINTS" id="PR00119">
    <property type="entry name" value="CATATPASE"/>
</dbReference>
<dbReference type="Proteomes" id="UP001176521">
    <property type="component" value="Unassembled WGS sequence"/>
</dbReference>
<feature type="compositionally biased region" description="Gly residues" evidence="14">
    <location>
        <begin position="464"/>
        <end position="478"/>
    </location>
</feature>
<dbReference type="InterPro" id="IPR023214">
    <property type="entry name" value="HAD_sf"/>
</dbReference>
<evidence type="ECO:0000256" key="3">
    <source>
        <dbReference type="ARBA" id="ARBA00022448"/>
    </source>
</evidence>
<dbReference type="InterPro" id="IPR004014">
    <property type="entry name" value="ATPase_P-typ_cation-transptr_N"/>
</dbReference>
<dbReference type="Gene3D" id="2.70.150.10">
    <property type="entry name" value="Calcium-transporting ATPase, cytoplasmic transduction domain A"/>
    <property type="match status" value="1"/>
</dbReference>
<keyword evidence="18" id="KW-1185">Reference proteome</keyword>
<keyword evidence="10" id="KW-1278">Translocase</keyword>
<evidence type="ECO:0000313" key="18">
    <source>
        <dbReference type="Proteomes" id="UP001176521"/>
    </source>
</evidence>
<feature type="transmembrane region" description="Helical" evidence="15">
    <location>
        <begin position="270"/>
        <end position="290"/>
    </location>
</feature>
<evidence type="ECO:0000256" key="7">
    <source>
        <dbReference type="ARBA" id="ARBA00022837"/>
    </source>
</evidence>
<feature type="transmembrane region" description="Helical" evidence="15">
    <location>
        <begin position="1197"/>
        <end position="1215"/>
    </location>
</feature>
<dbReference type="EMBL" id="JAPDMQ010000531">
    <property type="protein sequence ID" value="KAK0523195.1"/>
    <property type="molecule type" value="Genomic_DNA"/>
</dbReference>